<dbReference type="OrthoDB" id="4137815at2759"/>
<evidence type="ECO:0000256" key="1">
    <source>
        <dbReference type="ARBA" id="ARBA00023242"/>
    </source>
</evidence>
<reference evidence="4 5" key="1">
    <citation type="submission" date="2016-04" db="EMBL/GenBank/DDBJ databases">
        <title>A degradative enzymes factory behind the ericoid mycorrhizal symbiosis.</title>
        <authorList>
            <consortium name="DOE Joint Genome Institute"/>
            <person name="Martino E."/>
            <person name="Morin E."/>
            <person name="Grelet G."/>
            <person name="Kuo A."/>
            <person name="Kohler A."/>
            <person name="Daghino S."/>
            <person name="Barry K."/>
            <person name="Choi C."/>
            <person name="Cichocki N."/>
            <person name="Clum A."/>
            <person name="Copeland A."/>
            <person name="Hainaut M."/>
            <person name="Haridas S."/>
            <person name="Labutti K."/>
            <person name="Lindquist E."/>
            <person name="Lipzen A."/>
            <person name="Khouja H.-R."/>
            <person name="Murat C."/>
            <person name="Ohm R."/>
            <person name="Olson A."/>
            <person name="Spatafora J."/>
            <person name="Veneault-Fourrey C."/>
            <person name="Henrissat B."/>
            <person name="Grigoriev I."/>
            <person name="Martin F."/>
            <person name="Perotto S."/>
        </authorList>
    </citation>
    <scope>NUCLEOTIDE SEQUENCE [LARGE SCALE GENOMIC DNA]</scope>
    <source>
        <strain evidence="4 5">F</strain>
    </source>
</reference>
<feature type="compositionally biased region" description="Gly residues" evidence="2">
    <location>
        <begin position="64"/>
        <end position="76"/>
    </location>
</feature>
<evidence type="ECO:0000313" key="5">
    <source>
        <dbReference type="Proteomes" id="UP000235786"/>
    </source>
</evidence>
<dbReference type="SUPFAM" id="SSF57701">
    <property type="entry name" value="Zn2/Cys6 DNA-binding domain"/>
    <property type="match status" value="1"/>
</dbReference>
<evidence type="ECO:0000313" key="4">
    <source>
        <dbReference type="EMBL" id="PMD36169.1"/>
    </source>
</evidence>
<dbReference type="Pfam" id="PF00172">
    <property type="entry name" value="Zn_clus"/>
    <property type="match status" value="1"/>
</dbReference>
<protein>
    <recommendedName>
        <fullName evidence="3">Zn(2)-C6 fungal-type domain-containing protein</fullName>
    </recommendedName>
</protein>
<evidence type="ECO:0000256" key="2">
    <source>
        <dbReference type="SAM" id="MobiDB-lite"/>
    </source>
</evidence>
<organism evidence="4 5">
    <name type="scientific">Hyaloscypha variabilis (strain UAMH 11265 / GT02V1 / F)</name>
    <name type="common">Meliniomyces variabilis</name>
    <dbReference type="NCBI Taxonomy" id="1149755"/>
    <lineage>
        <taxon>Eukaryota</taxon>
        <taxon>Fungi</taxon>
        <taxon>Dikarya</taxon>
        <taxon>Ascomycota</taxon>
        <taxon>Pezizomycotina</taxon>
        <taxon>Leotiomycetes</taxon>
        <taxon>Helotiales</taxon>
        <taxon>Hyaloscyphaceae</taxon>
        <taxon>Hyaloscypha</taxon>
        <taxon>Hyaloscypha variabilis</taxon>
    </lineage>
</organism>
<dbReference type="InterPro" id="IPR001138">
    <property type="entry name" value="Zn2Cys6_DnaBD"/>
</dbReference>
<dbReference type="CDD" id="cd00067">
    <property type="entry name" value="GAL4"/>
    <property type="match status" value="1"/>
</dbReference>
<sequence>MHRQKATQEGKLRAACDRCHELKNRCVRAGGPDSRCDRCERLDIDCVYRTTSRMGRPRAQTNGNGNGNGTGSGGGNTALNETPSDMMSFLVSPEVTQHADMDWGHVDFSQHLDSINDSLGNGTTPPFQAPEPFPFPEPCVISNLEQTTDRLLKLQGQLHRLLSITDRQPAPNFIEEGLEVAKSFLEILQASIDLHGLTSDANSHATDSRLPAGKNRSGDIISSAAGVDIIMVEQALLCYSYVLQMLNRLVRVLTSKERQSALELPAAVSLGFFSLASQPALNAGVMLHLILRMVTHSRALVQQLASGCKDLEDPSSSPSDSAVSTGSSPGKVYASSIAATSHAVANLVGEREKVLVERLSFLTNCS</sequence>
<dbReference type="SMART" id="SM00066">
    <property type="entry name" value="GAL4"/>
    <property type="match status" value="1"/>
</dbReference>
<feature type="region of interest" description="Disordered" evidence="2">
    <location>
        <begin position="55"/>
        <end position="81"/>
    </location>
</feature>
<proteinExistence type="predicted"/>
<keyword evidence="5" id="KW-1185">Reference proteome</keyword>
<dbReference type="Gene3D" id="4.10.240.10">
    <property type="entry name" value="Zn(2)-C6 fungal-type DNA-binding domain"/>
    <property type="match status" value="1"/>
</dbReference>
<dbReference type="STRING" id="1149755.A0A2J6RCE4"/>
<dbReference type="GO" id="GO:0000981">
    <property type="term" value="F:DNA-binding transcription factor activity, RNA polymerase II-specific"/>
    <property type="evidence" value="ECO:0007669"/>
    <property type="project" value="InterPro"/>
</dbReference>
<dbReference type="Proteomes" id="UP000235786">
    <property type="component" value="Unassembled WGS sequence"/>
</dbReference>
<dbReference type="EMBL" id="KZ613951">
    <property type="protein sequence ID" value="PMD36169.1"/>
    <property type="molecule type" value="Genomic_DNA"/>
</dbReference>
<dbReference type="InterPro" id="IPR036864">
    <property type="entry name" value="Zn2-C6_fun-type_DNA-bd_sf"/>
</dbReference>
<keyword evidence="1" id="KW-0539">Nucleus</keyword>
<accession>A0A2J6RCE4</accession>
<name>A0A2J6RCE4_HYAVF</name>
<dbReference type="PROSITE" id="PS50048">
    <property type="entry name" value="ZN2_CY6_FUNGAL_2"/>
    <property type="match status" value="1"/>
</dbReference>
<dbReference type="GO" id="GO:0008270">
    <property type="term" value="F:zinc ion binding"/>
    <property type="evidence" value="ECO:0007669"/>
    <property type="project" value="InterPro"/>
</dbReference>
<dbReference type="AlphaFoldDB" id="A0A2J6RCE4"/>
<feature type="domain" description="Zn(2)-C6 fungal-type" evidence="3">
    <location>
        <begin position="15"/>
        <end position="48"/>
    </location>
</feature>
<evidence type="ECO:0000259" key="3">
    <source>
        <dbReference type="PROSITE" id="PS50048"/>
    </source>
</evidence>
<dbReference type="PROSITE" id="PS00463">
    <property type="entry name" value="ZN2_CY6_FUNGAL_1"/>
    <property type="match status" value="1"/>
</dbReference>
<gene>
    <name evidence="4" type="ORF">L207DRAFT_637324</name>
</gene>